<keyword evidence="2" id="KW-1185">Reference proteome</keyword>
<reference evidence="1 2" key="1">
    <citation type="submission" date="2018-10" db="EMBL/GenBank/DDBJ databases">
        <title>Phylogenomics of Brevibacillus.</title>
        <authorList>
            <person name="Dunlap C."/>
        </authorList>
    </citation>
    <scope>NUCLEOTIDE SEQUENCE [LARGE SCALE GENOMIC DNA]</scope>
    <source>
        <strain evidence="1 2">DSM 100115</strain>
    </source>
</reference>
<evidence type="ECO:0000313" key="1">
    <source>
        <dbReference type="EMBL" id="RNB54685.1"/>
    </source>
</evidence>
<dbReference type="InterPro" id="IPR023203">
    <property type="entry name" value="TTHA0068_sf"/>
</dbReference>
<dbReference type="PANTHER" id="PTHR34796">
    <property type="entry name" value="EXPRESSED PROTEIN"/>
    <property type="match status" value="1"/>
</dbReference>
<organism evidence="1 2">
    <name type="scientific">Brevibacillus gelatini</name>
    <dbReference type="NCBI Taxonomy" id="1655277"/>
    <lineage>
        <taxon>Bacteria</taxon>
        <taxon>Bacillati</taxon>
        <taxon>Bacillota</taxon>
        <taxon>Bacilli</taxon>
        <taxon>Bacillales</taxon>
        <taxon>Paenibacillaceae</taxon>
        <taxon>Brevibacillus</taxon>
    </lineage>
</organism>
<protein>
    <submittedName>
        <fullName evidence="1">DUF309 domain-containing protein</fullName>
    </submittedName>
</protein>
<accession>A0A3M8AVP2</accession>
<evidence type="ECO:0000313" key="2">
    <source>
        <dbReference type="Proteomes" id="UP000268829"/>
    </source>
</evidence>
<dbReference type="SUPFAM" id="SSF140663">
    <property type="entry name" value="TTHA0068-like"/>
    <property type="match status" value="1"/>
</dbReference>
<dbReference type="Pfam" id="PF03745">
    <property type="entry name" value="DUF309"/>
    <property type="match status" value="1"/>
</dbReference>
<dbReference type="OrthoDB" id="165483at2"/>
<dbReference type="AlphaFoldDB" id="A0A3M8AVP2"/>
<name>A0A3M8AVP2_9BACL</name>
<dbReference type="EMBL" id="RHHS01000039">
    <property type="protein sequence ID" value="RNB54685.1"/>
    <property type="molecule type" value="Genomic_DNA"/>
</dbReference>
<sequence>MYPEPYLDYLVQFHVKRDYFECHEILEEYWKSAPPQERQSVWVGLIQIAVGLYHHRRGNVNGARKMLTSARALVQKHHAELERLGLDSNALEHLLAVRLEEIGQGLPYRSITLPMQAAELIAAYKAACARQNQPEHRDSDMNDSFLLNKHTLRDRSDVLAERERQLQLRQGKQPDPHAAT</sequence>
<proteinExistence type="predicted"/>
<dbReference type="Gene3D" id="1.10.3450.10">
    <property type="entry name" value="TTHA0068-like"/>
    <property type="match status" value="1"/>
</dbReference>
<dbReference type="InterPro" id="IPR005500">
    <property type="entry name" value="DUF309"/>
</dbReference>
<dbReference type="PANTHER" id="PTHR34796:SF1">
    <property type="entry name" value="EXPRESSED PROTEIN"/>
    <property type="match status" value="1"/>
</dbReference>
<gene>
    <name evidence="1" type="ORF">EDM57_16745</name>
</gene>
<dbReference type="Proteomes" id="UP000268829">
    <property type="component" value="Unassembled WGS sequence"/>
</dbReference>
<comment type="caution">
    <text evidence="1">The sequence shown here is derived from an EMBL/GenBank/DDBJ whole genome shotgun (WGS) entry which is preliminary data.</text>
</comment>